<dbReference type="InterPro" id="IPR036412">
    <property type="entry name" value="HAD-like_sf"/>
</dbReference>
<dbReference type="GO" id="GO:0005829">
    <property type="term" value="C:cytosol"/>
    <property type="evidence" value="ECO:0007669"/>
    <property type="project" value="TreeGrafter"/>
</dbReference>
<dbReference type="PROSITE" id="PS01228">
    <property type="entry name" value="COF_1"/>
    <property type="match status" value="1"/>
</dbReference>
<accession>A8RTC6</accession>
<dbReference type="GO" id="GO:0016791">
    <property type="term" value="F:phosphatase activity"/>
    <property type="evidence" value="ECO:0007669"/>
    <property type="project" value="TreeGrafter"/>
</dbReference>
<sequence length="354" mass="39115">MKRSLPANKGQSYFRTIILPYNQYNTISSIRLEEKLKNSYDSMRKGNGKKHEGSCEFVIDTLGNGVYSLGEKNGNERGTFMSHYELIGFDMDGTILNSQKTISHRTLEAVNRAARMGKRVILSTGRCISELEEFRDVLANVSHYVCESGALIYDAVNQSILHSETLPRDLVEQVLETAAHEDVMVYMMSGGQALANASQVADTSHYHMGVYQEMMDRVVNKTDDIGALYRKHPFPVEKLNLFSASADIRERLHSRICGLPLAIAFAEGASLELSPRNVSKASGLVWLCGHLDIPLHKTIIVGDADNDAQVLRIAGLSVAMGNALPHIKELCDVVVADNDHDGCAEAVDRYLLEA</sequence>
<comment type="caution">
    <text evidence="1">The sequence shown here is derived from an EMBL/GenBank/DDBJ whole genome shotgun (WGS) entry which is preliminary data.</text>
</comment>
<dbReference type="Gene3D" id="3.30.1240.10">
    <property type="match status" value="1"/>
</dbReference>
<organism evidence="1 2">
    <name type="scientific">Enterocloster bolteae (strain ATCC BAA-613 / DSM 15670 / CCUG 46953 / JCM 12243 / WAL 16351)</name>
    <name type="common">Clostridium bolteae</name>
    <dbReference type="NCBI Taxonomy" id="411902"/>
    <lineage>
        <taxon>Bacteria</taxon>
        <taxon>Bacillati</taxon>
        <taxon>Bacillota</taxon>
        <taxon>Clostridia</taxon>
        <taxon>Lachnospirales</taxon>
        <taxon>Lachnospiraceae</taxon>
        <taxon>Enterocloster</taxon>
    </lineage>
</organism>
<reference evidence="1 2" key="2">
    <citation type="submission" date="2007-09" db="EMBL/GenBank/DDBJ databases">
        <title>Draft genome sequence of Clostridium bolteae (ATCC BAA-613).</title>
        <authorList>
            <person name="Sudarsanam P."/>
            <person name="Ley R."/>
            <person name="Guruge J."/>
            <person name="Turnbaugh P.J."/>
            <person name="Mahowald M."/>
            <person name="Liep D."/>
            <person name="Gordon J."/>
        </authorList>
    </citation>
    <scope>NUCLEOTIDE SEQUENCE [LARGE SCALE GENOMIC DNA]</scope>
    <source>
        <strain evidence="2">ATCC BAA-613 / DSM 15670 / CCUG 46953 / JCM 12243 / WAL 16351</strain>
    </source>
</reference>
<dbReference type="AlphaFoldDB" id="A8RTC6"/>
<dbReference type="HOGENOM" id="CLU_044146_1_2_9"/>
<name>A8RTC6_ENTBW</name>
<dbReference type="eggNOG" id="COG0561">
    <property type="taxonomic scope" value="Bacteria"/>
</dbReference>
<dbReference type="EMBL" id="ABCC02000032">
    <property type="protein sequence ID" value="EDP16189.1"/>
    <property type="molecule type" value="Genomic_DNA"/>
</dbReference>
<dbReference type="InterPro" id="IPR023214">
    <property type="entry name" value="HAD_sf"/>
</dbReference>
<evidence type="ECO:0000313" key="2">
    <source>
        <dbReference type="Proteomes" id="UP000005396"/>
    </source>
</evidence>
<dbReference type="PaxDb" id="411902-CLOBOL_03626"/>
<dbReference type="NCBIfam" id="TIGR01484">
    <property type="entry name" value="HAD-SF-IIB"/>
    <property type="match status" value="1"/>
</dbReference>
<dbReference type="PANTHER" id="PTHR10000:SF8">
    <property type="entry name" value="HAD SUPERFAMILY HYDROLASE-LIKE, TYPE 3"/>
    <property type="match status" value="1"/>
</dbReference>
<evidence type="ECO:0008006" key="3">
    <source>
        <dbReference type="Google" id="ProtNLM"/>
    </source>
</evidence>
<dbReference type="PROSITE" id="PS01229">
    <property type="entry name" value="COF_2"/>
    <property type="match status" value="1"/>
</dbReference>
<dbReference type="Proteomes" id="UP000005396">
    <property type="component" value="Unassembled WGS sequence"/>
</dbReference>
<dbReference type="GO" id="GO:0000287">
    <property type="term" value="F:magnesium ion binding"/>
    <property type="evidence" value="ECO:0007669"/>
    <property type="project" value="TreeGrafter"/>
</dbReference>
<dbReference type="Gene3D" id="3.40.50.1000">
    <property type="entry name" value="HAD superfamily/HAD-like"/>
    <property type="match status" value="1"/>
</dbReference>
<dbReference type="NCBIfam" id="TIGR00099">
    <property type="entry name" value="Cof-subfamily"/>
    <property type="match status" value="1"/>
</dbReference>
<gene>
    <name evidence="1" type="ORF">CLOBOL_03626</name>
</gene>
<reference evidence="1 2" key="1">
    <citation type="submission" date="2007-08" db="EMBL/GenBank/DDBJ databases">
        <authorList>
            <person name="Fulton L."/>
            <person name="Clifton S."/>
            <person name="Fulton B."/>
            <person name="Xu J."/>
            <person name="Minx P."/>
            <person name="Pepin K.H."/>
            <person name="Johnson M."/>
            <person name="Thiruvilangam P."/>
            <person name="Bhonagiri V."/>
            <person name="Nash W.E."/>
            <person name="Mardis E.R."/>
            <person name="Wilson R.K."/>
        </authorList>
    </citation>
    <scope>NUCLEOTIDE SEQUENCE [LARGE SCALE GENOMIC DNA]</scope>
    <source>
        <strain evidence="2">ATCC BAA-613 / DSM 15670 / CCUG 46953 / JCM 12243 / WAL 16351</strain>
    </source>
</reference>
<dbReference type="SUPFAM" id="SSF56784">
    <property type="entry name" value="HAD-like"/>
    <property type="match status" value="1"/>
</dbReference>
<dbReference type="Pfam" id="PF08282">
    <property type="entry name" value="Hydrolase_3"/>
    <property type="match status" value="1"/>
</dbReference>
<protein>
    <recommendedName>
        <fullName evidence="3">HAD family phosphatase</fullName>
    </recommendedName>
</protein>
<evidence type="ECO:0000313" key="1">
    <source>
        <dbReference type="EMBL" id="EDP16189.1"/>
    </source>
</evidence>
<proteinExistence type="predicted"/>
<dbReference type="InterPro" id="IPR006379">
    <property type="entry name" value="HAD-SF_hydro_IIB"/>
</dbReference>
<dbReference type="PANTHER" id="PTHR10000">
    <property type="entry name" value="PHOSPHOSERINE PHOSPHATASE"/>
    <property type="match status" value="1"/>
</dbReference>
<dbReference type="InterPro" id="IPR000150">
    <property type="entry name" value="Cof"/>
</dbReference>